<evidence type="ECO:0000256" key="8">
    <source>
        <dbReference type="SAM" id="Phobius"/>
    </source>
</evidence>
<keyword evidence="5 10" id="KW-0378">Hydrolase</keyword>
<comment type="subcellular location">
    <subcellularLocation>
        <location evidence="1">Cell membrane</location>
        <topology evidence="1">Multi-pass membrane protein</topology>
    </subcellularLocation>
</comment>
<gene>
    <name evidence="10" type="primary">xrtA</name>
    <name evidence="10" type="ORF">EYC82_00880</name>
</gene>
<evidence type="ECO:0000256" key="2">
    <source>
        <dbReference type="ARBA" id="ARBA00022475"/>
    </source>
</evidence>
<dbReference type="InterPro" id="IPR026392">
    <property type="entry name" value="Exo/Archaeosortase_dom"/>
</dbReference>
<reference evidence="10" key="1">
    <citation type="submission" date="2019-02" db="EMBL/GenBank/DDBJ databases">
        <authorList>
            <person name="Li S.-H."/>
        </authorList>
    </citation>
    <scope>NUCLEOTIDE SEQUENCE</scope>
    <source>
        <strain evidence="10">IMCC11814</strain>
    </source>
</reference>
<feature type="transmembrane region" description="Helical" evidence="8">
    <location>
        <begin position="254"/>
        <end position="274"/>
    </location>
</feature>
<evidence type="ECO:0000256" key="5">
    <source>
        <dbReference type="ARBA" id="ARBA00022801"/>
    </source>
</evidence>
<comment type="caution">
    <text evidence="10">The sequence shown here is derived from an EMBL/GenBank/DDBJ whole genome shotgun (WGS) entry which is preliminary data.</text>
</comment>
<feature type="domain" description="Methanolan biosynthesis EpsI" evidence="9">
    <location>
        <begin position="308"/>
        <end position="502"/>
    </location>
</feature>
<evidence type="ECO:0000256" key="4">
    <source>
        <dbReference type="ARBA" id="ARBA00022692"/>
    </source>
</evidence>
<feature type="transmembrane region" description="Helical" evidence="8">
    <location>
        <begin position="21"/>
        <end position="41"/>
    </location>
</feature>
<dbReference type="NCBIfam" id="TIGR02914">
    <property type="entry name" value="EpsI_fam"/>
    <property type="match status" value="1"/>
</dbReference>
<dbReference type="InterPro" id="IPR017540">
    <property type="entry name" value="Exosortase-1"/>
</dbReference>
<keyword evidence="4 8" id="KW-0812">Transmembrane</keyword>
<keyword evidence="6 8" id="KW-1133">Transmembrane helix</keyword>
<dbReference type="InterPro" id="IPR014263">
    <property type="entry name" value="Methanolan_biosynth_EpsI"/>
</dbReference>
<keyword evidence="11" id="KW-1185">Reference proteome</keyword>
<dbReference type="InterPro" id="IPR013426">
    <property type="entry name" value="EpsH-like"/>
</dbReference>
<evidence type="ECO:0000313" key="10">
    <source>
        <dbReference type="EMBL" id="MCX2975907.1"/>
    </source>
</evidence>
<dbReference type="Proteomes" id="UP001143304">
    <property type="component" value="Unassembled WGS sequence"/>
</dbReference>
<organism evidence="10 11">
    <name type="scientific">Candidatus Marimicrobium litorale</name>
    <dbReference type="NCBI Taxonomy" id="2518991"/>
    <lineage>
        <taxon>Bacteria</taxon>
        <taxon>Pseudomonadati</taxon>
        <taxon>Pseudomonadota</taxon>
        <taxon>Gammaproteobacteria</taxon>
        <taxon>Cellvibrionales</taxon>
        <taxon>Halieaceae</taxon>
        <taxon>Marimicrobium</taxon>
    </lineage>
</organism>
<keyword evidence="7 8" id="KW-0472">Membrane</keyword>
<evidence type="ECO:0000256" key="7">
    <source>
        <dbReference type="ARBA" id="ARBA00023136"/>
    </source>
</evidence>
<dbReference type="EC" id="3.4.22.-" evidence="10"/>
<feature type="transmembrane region" description="Helical" evidence="8">
    <location>
        <begin position="102"/>
        <end position="120"/>
    </location>
</feature>
<feature type="transmembrane region" description="Helical" evidence="8">
    <location>
        <begin position="294"/>
        <end position="320"/>
    </location>
</feature>
<protein>
    <submittedName>
        <fullName evidence="10">Exosortase A</fullName>
        <ecNumber evidence="10">3.4.22.-</ecNumber>
    </submittedName>
</protein>
<dbReference type="RefSeq" id="WP_279247665.1">
    <property type="nucleotide sequence ID" value="NZ_SHNO01000001.1"/>
</dbReference>
<evidence type="ECO:0000259" key="9">
    <source>
        <dbReference type="Pfam" id="PF11984"/>
    </source>
</evidence>
<evidence type="ECO:0000256" key="3">
    <source>
        <dbReference type="ARBA" id="ARBA00022670"/>
    </source>
</evidence>
<name>A0ABT3T0X9_9GAMM</name>
<evidence type="ECO:0000256" key="6">
    <source>
        <dbReference type="ARBA" id="ARBA00022989"/>
    </source>
</evidence>
<accession>A0ABT3T0X9</accession>
<keyword evidence="3" id="KW-0645">Protease</keyword>
<feature type="transmembrane region" description="Helical" evidence="8">
    <location>
        <begin position="214"/>
        <end position="234"/>
    </location>
</feature>
<dbReference type="Pfam" id="PF11984">
    <property type="entry name" value="DUF3485"/>
    <property type="match status" value="1"/>
</dbReference>
<dbReference type="GO" id="GO:0016787">
    <property type="term" value="F:hydrolase activity"/>
    <property type="evidence" value="ECO:0007669"/>
    <property type="project" value="UniProtKB-KW"/>
</dbReference>
<sequence>MSAESVLGRADARAGMWVVGLFFLALLYVYHATALSMVAIWARSETFAHGFLILPISLWLIYIRWDEIATVRPQPNLFLSALLLPVGLVWLVAALVDVQVLQQLALVAMVIVGTWSVLGIRLGRMLAFPLLFLFFAVPMGQGLVAPMMEYTATSTVWLIEMTGIPVYREGLFFTLPSGRWSVVEACSGVRYIIASVTVGTLYAYLTYRSMWRRALFVLVSAIVPVFANSARAYIIVMLGHLSDMSIATGADHLVYGWVFFGLVVFVLFWLGSFFREDQRAETRGAVAQGQDKSVVTDAAVAIVVAGLVAVAAAAVAPLMATMVVADKGGVQQQSLDFPDAAGDWTSVRGSSWRWLPPSRLAGQRSAFYQRDGVVMGLYVQFDDGLFENAEVVGSSGLFTLEDSWERVLQQGKYNVALPDGSIQVDEAQLRGRGSELLVWSWYLIGSVSTSNNYEAKILQLKTSVGINGPGIYRVVLAMPMVSSLEATREQMQRFFNKHGEALYNGLQP</sequence>
<proteinExistence type="predicted"/>
<dbReference type="EMBL" id="SHNO01000001">
    <property type="protein sequence ID" value="MCX2975907.1"/>
    <property type="molecule type" value="Genomic_DNA"/>
</dbReference>
<dbReference type="NCBIfam" id="TIGR04178">
    <property type="entry name" value="exo_archaeo"/>
    <property type="match status" value="1"/>
</dbReference>
<dbReference type="NCBIfam" id="TIGR03109">
    <property type="entry name" value="exosort_XrtA"/>
    <property type="match status" value="1"/>
</dbReference>
<dbReference type="InterPro" id="IPR019127">
    <property type="entry name" value="Exosortase"/>
</dbReference>
<feature type="transmembrane region" description="Helical" evidence="8">
    <location>
        <begin position="47"/>
        <end position="65"/>
    </location>
</feature>
<evidence type="ECO:0000256" key="1">
    <source>
        <dbReference type="ARBA" id="ARBA00004651"/>
    </source>
</evidence>
<feature type="transmembrane region" description="Helical" evidence="8">
    <location>
        <begin position="77"/>
        <end position="96"/>
    </location>
</feature>
<feature type="transmembrane region" description="Helical" evidence="8">
    <location>
        <begin position="127"/>
        <end position="148"/>
    </location>
</feature>
<feature type="transmembrane region" description="Helical" evidence="8">
    <location>
        <begin position="188"/>
        <end position="207"/>
    </location>
</feature>
<dbReference type="NCBIfam" id="TIGR02602">
    <property type="entry name" value="8TM_EpsH"/>
    <property type="match status" value="1"/>
</dbReference>
<dbReference type="Pfam" id="PF09721">
    <property type="entry name" value="Exosortase_EpsH"/>
    <property type="match status" value="1"/>
</dbReference>
<evidence type="ECO:0000313" key="11">
    <source>
        <dbReference type="Proteomes" id="UP001143304"/>
    </source>
</evidence>
<keyword evidence="2" id="KW-1003">Cell membrane</keyword>